<dbReference type="InterPro" id="IPR035595">
    <property type="entry name" value="UDP_glycos_trans_CS"/>
</dbReference>
<accession>A0AAD4R8U8</accession>
<keyword evidence="3 6" id="KW-0328">Glycosyltransferase</keyword>
<dbReference type="CDD" id="cd03784">
    <property type="entry name" value="GT1_Gtf-like"/>
    <property type="match status" value="1"/>
</dbReference>
<proteinExistence type="inferred from homology"/>
<evidence type="ECO:0000256" key="7">
    <source>
        <dbReference type="SAM" id="Phobius"/>
    </source>
</evidence>
<dbReference type="InterPro" id="IPR050271">
    <property type="entry name" value="UDP-glycosyltransferase"/>
</dbReference>
<dbReference type="InterPro" id="IPR002213">
    <property type="entry name" value="UDP_glucos_trans"/>
</dbReference>
<dbReference type="Pfam" id="PF00201">
    <property type="entry name" value="UDPGT"/>
    <property type="match status" value="1"/>
</dbReference>
<keyword evidence="7" id="KW-0472">Membrane</keyword>
<dbReference type="FunFam" id="3.40.50.2000:FF:000021">
    <property type="entry name" value="UDP-glucuronosyltransferase"/>
    <property type="match status" value="1"/>
</dbReference>
<dbReference type="GO" id="GO:0015020">
    <property type="term" value="F:glucuronosyltransferase activity"/>
    <property type="evidence" value="ECO:0007669"/>
    <property type="project" value="UniProtKB-EC"/>
</dbReference>
<evidence type="ECO:0000256" key="1">
    <source>
        <dbReference type="ARBA" id="ARBA00009995"/>
    </source>
</evidence>
<dbReference type="Proteomes" id="UP001201812">
    <property type="component" value="Unassembled WGS sequence"/>
</dbReference>
<dbReference type="AlphaFoldDB" id="A0AAD4R8U8"/>
<evidence type="ECO:0000256" key="5">
    <source>
        <dbReference type="ARBA" id="ARBA00047475"/>
    </source>
</evidence>
<sequence>MDIKFPIFIEPEHFIIKMKLGFKILTPQSTSHIQDKFLIITVRQVALYLCFKDVLFNHRVCETLANAGHDVTFIRVTVYETDFTALATPKGVKAHSVNASTGASFERFEAAQSESLFKEYSLFDSQRYTGSGVMFMLETVVKSCENLLQNKEFIEWLRRERFDLAFTHMFEACPIGLIHHVKIPSWVWLNSAPLLDFVASSVGVPLPPSYVPPMVMAVKDSMTFTERLKSFVGHGLLSILYPRTVTRPETAMFRKYIDPNFPDLGELSSKAPLVMVNSDELYDFPRPTLHKVINIGGIGVDFKDARNLSGEFATAAEKAKHLVVFTFGSIVDMTKMPESWKGSWLAAFAEFPDVQFFVRYKSNDLKDRIPENVLLSKWLPQADLLQHPKTRAFITHGGYNGFQETLSAGKPAIVIPFFSDQPRNAELAEKLGFGIKIHKSEVSKDTIVSALREILYNKKYSDSAQRLMKMIRAKPVPASQLLVRWTEFAAEFGALENLVPYGINLNFIQYHSLDVTAFLITFIGVLICIVIKFALICIRLFSKKFRKEIGSKPKIKKQ</sequence>
<keyword evidence="7" id="KW-0812">Transmembrane</keyword>
<keyword evidence="7" id="KW-1133">Transmembrane helix</keyword>
<gene>
    <name evidence="8" type="ORF">DdX_06486</name>
</gene>
<dbReference type="PANTHER" id="PTHR48043">
    <property type="entry name" value="EG:EG0003.4 PROTEIN-RELATED"/>
    <property type="match status" value="1"/>
</dbReference>
<dbReference type="PROSITE" id="PS00375">
    <property type="entry name" value="UDPGT"/>
    <property type="match status" value="1"/>
</dbReference>
<comment type="catalytic activity">
    <reaction evidence="5">
        <text>glucuronate acceptor + UDP-alpha-D-glucuronate = acceptor beta-D-glucuronoside + UDP + H(+)</text>
        <dbReference type="Rhea" id="RHEA:21032"/>
        <dbReference type="ChEBI" id="CHEBI:15378"/>
        <dbReference type="ChEBI" id="CHEBI:58052"/>
        <dbReference type="ChEBI" id="CHEBI:58223"/>
        <dbReference type="ChEBI" id="CHEBI:132367"/>
        <dbReference type="ChEBI" id="CHEBI:132368"/>
        <dbReference type="EC" id="2.4.1.17"/>
    </reaction>
</comment>
<evidence type="ECO:0000313" key="8">
    <source>
        <dbReference type="EMBL" id="KAI1718072.1"/>
    </source>
</evidence>
<evidence type="ECO:0000256" key="6">
    <source>
        <dbReference type="RuleBase" id="RU003718"/>
    </source>
</evidence>
<dbReference type="EMBL" id="JAKKPZ010000008">
    <property type="protein sequence ID" value="KAI1718072.1"/>
    <property type="molecule type" value="Genomic_DNA"/>
</dbReference>
<feature type="transmembrane region" description="Helical" evidence="7">
    <location>
        <begin position="517"/>
        <end position="541"/>
    </location>
</feature>
<evidence type="ECO:0000256" key="2">
    <source>
        <dbReference type="ARBA" id="ARBA00012544"/>
    </source>
</evidence>
<protein>
    <recommendedName>
        <fullName evidence="2">glucuronosyltransferase</fullName>
        <ecNumber evidence="2">2.4.1.17</ecNumber>
    </recommendedName>
</protein>
<keyword evidence="9" id="KW-1185">Reference proteome</keyword>
<evidence type="ECO:0000256" key="4">
    <source>
        <dbReference type="ARBA" id="ARBA00022679"/>
    </source>
</evidence>
<dbReference type="SUPFAM" id="SSF53756">
    <property type="entry name" value="UDP-Glycosyltransferase/glycogen phosphorylase"/>
    <property type="match status" value="1"/>
</dbReference>
<reference evidence="8" key="1">
    <citation type="submission" date="2022-01" db="EMBL/GenBank/DDBJ databases">
        <title>Genome Sequence Resource for Two Populations of Ditylenchus destructor, the Migratory Endoparasitic Phytonematode.</title>
        <authorList>
            <person name="Zhang H."/>
            <person name="Lin R."/>
            <person name="Xie B."/>
        </authorList>
    </citation>
    <scope>NUCLEOTIDE SEQUENCE</scope>
    <source>
        <strain evidence="8">BazhouSP</strain>
    </source>
</reference>
<comment type="caution">
    <text evidence="8">The sequence shown here is derived from an EMBL/GenBank/DDBJ whole genome shotgun (WGS) entry which is preliminary data.</text>
</comment>
<comment type="similarity">
    <text evidence="1 6">Belongs to the UDP-glycosyltransferase family.</text>
</comment>
<name>A0AAD4R8U8_9BILA</name>
<evidence type="ECO:0000313" key="9">
    <source>
        <dbReference type="Proteomes" id="UP001201812"/>
    </source>
</evidence>
<dbReference type="PANTHER" id="PTHR48043:SF145">
    <property type="entry name" value="FI06409P-RELATED"/>
    <property type="match status" value="1"/>
</dbReference>
<organism evidence="8 9">
    <name type="scientific">Ditylenchus destructor</name>
    <dbReference type="NCBI Taxonomy" id="166010"/>
    <lineage>
        <taxon>Eukaryota</taxon>
        <taxon>Metazoa</taxon>
        <taxon>Ecdysozoa</taxon>
        <taxon>Nematoda</taxon>
        <taxon>Chromadorea</taxon>
        <taxon>Rhabditida</taxon>
        <taxon>Tylenchina</taxon>
        <taxon>Tylenchomorpha</taxon>
        <taxon>Sphaerularioidea</taxon>
        <taxon>Anguinidae</taxon>
        <taxon>Anguininae</taxon>
        <taxon>Ditylenchus</taxon>
    </lineage>
</organism>
<keyword evidence="4 6" id="KW-0808">Transferase</keyword>
<dbReference type="EC" id="2.4.1.17" evidence="2"/>
<evidence type="ECO:0000256" key="3">
    <source>
        <dbReference type="ARBA" id="ARBA00022676"/>
    </source>
</evidence>
<dbReference type="Gene3D" id="3.40.50.2000">
    <property type="entry name" value="Glycogen Phosphorylase B"/>
    <property type="match status" value="1"/>
</dbReference>